<evidence type="ECO:0000256" key="5">
    <source>
        <dbReference type="ARBA" id="ARBA00022723"/>
    </source>
</evidence>
<dbReference type="OrthoDB" id="2305at2157"/>
<name>A0A2V2MWU3_9EURY</name>
<evidence type="ECO:0000313" key="11">
    <source>
        <dbReference type="Proteomes" id="UP000245657"/>
    </source>
</evidence>
<dbReference type="GO" id="GO:0046872">
    <property type="term" value="F:metal ion binding"/>
    <property type="evidence" value="ECO:0007669"/>
    <property type="project" value="UniProtKB-KW"/>
</dbReference>
<dbReference type="PROSITE" id="PS51918">
    <property type="entry name" value="RADICAL_SAM"/>
    <property type="match status" value="1"/>
</dbReference>
<evidence type="ECO:0000256" key="7">
    <source>
        <dbReference type="ARBA" id="ARBA00023014"/>
    </source>
</evidence>
<dbReference type="InterPro" id="IPR051198">
    <property type="entry name" value="BchE-like"/>
</dbReference>
<feature type="domain" description="B12-binding" evidence="8">
    <location>
        <begin position="2"/>
        <end position="151"/>
    </location>
</feature>
<dbReference type="PANTHER" id="PTHR43409:SF7">
    <property type="entry name" value="BLL1977 PROTEIN"/>
    <property type="match status" value="1"/>
</dbReference>
<dbReference type="SMART" id="SM00729">
    <property type="entry name" value="Elp3"/>
    <property type="match status" value="1"/>
</dbReference>
<keyword evidence="11" id="KW-1185">Reference proteome</keyword>
<dbReference type="Proteomes" id="UP000245657">
    <property type="component" value="Unassembled WGS sequence"/>
</dbReference>
<evidence type="ECO:0000256" key="2">
    <source>
        <dbReference type="ARBA" id="ARBA00022603"/>
    </source>
</evidence>
<evidence type="ECO:0000256" key="4">
    <source>
        <dbReference type="ARBA" id="ARBA00022691"/>
    </source>
</evidence>
<dbReference type="Pfam" id="PF02310">
    <property type="entry name" value="B12-binding"/>
    <property type="match status" value="1"/>
</dbReference>
<dbReference type="GO" id="GO:0031419">
    <property type="term" value="F:cobalamin binding"/>
    <property type="evidence" value="ECO:0007669"/>
    <property type="project" value="InterPro"/>
</dbReference>
<dbReference type="InterPro" id="IPR006638">
    <property type="entry name" value="Elp3/MiaA/NifB-like_rSAM"/>
</dbReference>
<evidence type="ECO:0000256" key="3">
    <source>
        <dbReference type="ARBA" id="ARBA00022679"/>
    </source>
</evidence>
<dbReference type="InterPro" id="IPR034466">
    <property type="entry name" value="Methyltransferase_Class_B"/>
</dbReference>
<dbReference type="SUPFAM" id="SSF102114">
    <property type="entry name" value="Radical SAM enzymes"/>
    <property type="match status" value="1"/>
</dbReference>
<dbReference type="GeneID" id="97548404"/>
<dbReference type="InterPro" id="IPR006158">
    <property type="entry name" value="Cobalamin-bd"/>
</dbReference>
<protein>
    <submittedName>
        <fullName evidence="10">Uncharacterized protein</fullName>
    </submittedName>
</protein>
<feature type="domain" description="Radical SAM core" evidence="9">
    <location>
        <begin position="207"/>
        <end position="435"/>
    </location>
</feature>
<dbReference type="Gene3D" id="3.40.50.280">
    <property type="entry name" value="Cobalamin-binding domain"/>
    <property type="match status" value="1"/>
</dbReference>
<dbReference type="EMBL" id="QGMY01000010">
    <property type="protein sequence ID" value="PWR70700.1"/>
    <property type="molecule type" value="Genomic_DNA"/>
</dbReference>
<organism evidence="10 11">
    <name type="scientific">Methanospirillum lacunae</name>
    <dbReference type="NCBI Taxonomy" id="668570"/>
    <lineage>
        <taxon>Archaea</taxon>
        <taxon>Methanobacteriati</taxon>
        <taxon>Methanobacteriota</taxon>
        <taxon>Stenosarchaea group</taxon>
        <taxon>Methanomicrobia</taxon>
        <taxon>Methanomicrobiales</taxon>
        <taxon>Methanospirillaceae</taxon>
        <taxon>Methanospirillum</taxon>
    </lineage>
</organism>
<dbReference type="Gene3D" id="3.80.30.20">
    <property type="entry name" value="tm_1862 like domain"/>
    <property type="match status" value="1"/>
</dbReference>
<dbReference type="PROSITE" id="PS51332">
    <property type="entry name" value="B12_BINDING"/>
    <property type="match status" value="1"/>
</dbReference>
<dbReference type="InterPro" id="IPR007197">
    <property type="entry name" value="rSAM"/>
</dbReference>
<keyword evidence="4" id="KW-0949">S-adenosyl-L-methionine</keyword>
<evidence type="ECO:0000256" key="6">
    <source>
        <dbReference type="ARBA" id="ARBA00023004"/>
    </source>
</evidence>
<evidence type="ECO:0000259" key="9">
    <source>
        <dbReference type="PROSITE" id="PS51918"/>
    </source>
</evidence>
<dbReference type="AlphaFoldDB" id="A0A2V2MWU3"/>
<comment type="cofactor">
    <cofactor evidence="1">
        <name>[4Fe-4S] cluster</name>
        <dbReference type="ChEBI" id="CHEBI:49883"/>
    </cofactor>
</comment>
<gene>
    <name evidence="10" type="ORF">DK846_13905</name>
</gene>
<dbReference type="RefSeq" id="WP_109969572.1">
    <property type="nucleotide sequence ID" value="NZ_CP176093.1"/>
</dbReference>
<comment type="caution">
    <text evidence="10">The sequence shown here is derived from an EMBL/GenBank/DDBJ whole genome shotgun (WGS) entry which is preliminary data.</text>
</comment>
<reference evidence="10 11" key="1">
    <citation type="submission" date="2018-05" db="EMBL/GenBank/DDBJ databases">
        <title>Draft genome of Methanospirillum lacunae Ki8-1.</title>
        <authorList>
            <person name="Dueholm M.S."/>
            <person name="Nielsen P.H."/>
            <person name="Bakmann L.F."/>
            <person name="Otzen D.E."/>
        </authorList>
    </citation>
    <scope>NUCLEOTIDE SEQUENCE [LARGE SCALE GENOMIC DNA]</scope>
    <source>
        <strain evidence="10 11">Ki8-1</strain>
    </source>
</reference>
<accession>A0A2V2MWU3</accession>
<dbReference type="Pfam" id="PF04055">
    <property type="entry name" value="Radical_SAM"/>
    <property type="match status" value="1"/>
</dbReference>
<sequence length="473" mass="54772">MNVILVSFPRTQEVRNNKETIPVGILYIASYLQKKGHNPIIIDFSILHIPDNISPPEFFADVIEKEIHLKRPGLIGLNCFDSMKFLWVRETAKILYNTYPEIPISTGGLHPTYFAYDILNNCPEISYICLGEGEETMAELASSLQVNDIDNIKKIDALALRERSKIIINSRNFFSLNLDDYGIPLWNLIQLENYYSDHSSYWNPKNQNINLVVPILSSRGCPFSCSFCSVKKFMGGKLRLRSPKLVVDEIELLYNRYRQRYFEFIDDNLTVNRNHVLNICQEILNRGLDIQFSLTNGIYLGNIQEEVVEALSKAGCVMVKLPIEHGNDYIREHVIGKKVSRKNIQEASKLCKKYDIFTFGLFIMGFPEETTSTLEDTIQLMKELKLDMNYVANLIPFPETDLYFRAETGGCLISTYSSNDFWKGDIQFNADNHNEFYIKPYAMSIEDLIKYREKFNSMKYYSERAKRINNIIN</sequence>
<keyword evidence="2" id="KW-0489">Methyltransferase</keyword>
<dbReference type="PANTHER" id="PTHR43409">
    <property type="entry name" value="ANAEROBIC MAGNESIUM-PROTOPORPHYRIN IX MONOMETHYL ESTER CYCLASE-RELATED"/>
    <property type="match status" value="1"/>
</dbReference>
<dbReference type="GO" id="GO:0003824">
    <property type="term" value="F:catalytic activity"/>
    <property type="evidence" value="ECO:0007669"/>
    <property type="project" value="InterPro"/>
</dbReference>
<keyword evidence="5" id="KW-0479">Metal-binding</keyword>
<proteinExistence type="predicted"/>
<keyword evidence="6" id="KW-0408">Iron</keyword>
<dbReference type="SFLD" id="SFLDS00029">
    <property type="entry name" value="Radical_SAM"/>
    <property type="match status" value="1"/>
</dbReference>
<evidence type="ECO:0000259" key="8">
    <source>
        <dbReference type="PROSITE" id="PS51332"/>
    </source>
</evidence>
<dbReference type="SFLD" id="SFLDG01123">
    <property type="entry name" value="methyltransferase_(Class_B)"/>
    <property type="match status" value="1"/>
</dbReference>
<dbReference type="InterPro" id="IPR023404">
    <property type="entry name" value="rSAM_horseshoe"/>
</dbReference>
<keyword evidence="3" id="KW-0808">Transferase</keyword>
<dbReference type="InterPro" id="IPR058240">
    <property type="entry name" value="rSAM_sf"/>
</dbReference>
<keyword evidence="7" id="KW-0411">Iron-sulfur</keyword>
<evidence type="ECO:0000256" key="1">
    <source>
        <dbReference type="ARBA" id="ARBA00001966"/>
    </source>
</evidence>
<dbReference type="GO" id="GO:0051539">
    <property type="term" value="F:4 iron, 4 sulfur cluster binding"/>
    <property type="evidence" value="ECO:0007669"/>
    <property type="project" value="UniProtKB-KW"/>
</dbReference>
<evidence type="ECO:0000313" key="10">
    <source>
        <dbReference type="EMBL" id="PWR70700.1"/>
    </source>
</evidence>
<dbReference type="SFLD" id="SFLDG01082">
    <property type="entry name" value="B12-binding_domain_containing"/>
    <property type="match status" value="1"/>
</dbReference>
<dbReference type="CDD" id="cd01335">
    <property type="entry name" value="Radical_SAM"/>
    <property type="match status" value="1"/>
</dbReference>